<dbReference type="SUPFAM" id="SSF52540">
    <property type="entry name" value="P-loop containing nucleoside triphosphate hydrolases"/>
    <property type="match status" value="1"/>
</dbReference>
<protein>
    <submittedName>
        <fullName evidence="1">Uncharacterized protein</fullName>
    </submittedName>
</protein>
<accession>A0A6J4HQE2</accession>
<gene>
    <name evidence="1" type="ORF">AVDCRST_MAG20-1138</name>
</gene>
<dbReference type="InterPro" id="IPR027417">
    <property type="entry name" value="P-loop_NTPase"/>
</dbReference>
<organism evidence="1">
    <name type="scientific">uncultured Acidimicrobiales bacterium</name>
    <dbReference type="NCBI Taxonomy" id="310071"/>
    <lineage>
        <taxon>Bacteria</taxon>
        <taxon>Bacillati</taxon>
        <taxon>Actinomycetota</taxon>
        <taxon>Acidimicrobiia</taxon>
        <taxon>Acidimicrobiales</taxon>
        <taxon>environmental samples</taxon>
    </lineage>
</organism>
<reference evidence="1" key="1">
    <citation type="submission" date="2020-02" db="EMBL/GenBank/DDBJ databases">
        <authorList>
            <person name="Meier V. D."/>
        </authorList>
    </citation>
    <scope>NUCLEOTIDE SEQUENCE</scope>
    <source>
        <strain evidence="1">AVDCRST_MAG20</strain>
    </source>
</reference>
<sequence length="191" mass="20510">MRHLVTVVGPIGAGKSTIAALLARRAQAAGMTACPADLDDLAFAQRADLDLAELWRRAGVAHSALVRGWFDAGVDVVIAHGPFFESRSWESLLAAAPADSRHHHVLLRVTFEVALARVQSDPGRGRGARSVQAEFLRATHESFAGLIEGLPRIDIDVDTSASTADEVADRVFHLLELDALSTSCRTERQPG</sequence>
<evidence type="ECO:0000313" key="1">
    <source>
        <dbReference type="EMBL" id="CAA9229118.1"/>
    </source>
</evidence>
<proteinExistence type="predicted"/>
<dbReference type="Gene3D" id="3.40.50.300">
    <property type="entry name" value="P-loop containing nucleotide triphosphate hydrolases"/>
    <property type="match status" value="1"/>
</dbReference>
<dbReference type="EMBL" id="CADCSY010000046">
    <property type="protein sequence ID" value="CAA9229118.1"/>
    <property type="molecule type" value="Genomic_DNA"/>
</dbReference>
<name>A0A6J4HQE2_9ACTN</name>
<dbReference type="AlphaFoldDB" id="A0A6J4HQE2"/>